<feature type="region of interest" description="Disordered" evidence="9">
    <location>
        <begin position="46"/>
        <end position="90"/>
    </location>
</feature>
<dbReference type="Pfam" id="PF00847">
    <property type="entry name" value="AP2"/>
    <property type="match status" value="1"/>
</dbReference>
<keyword evidence="4" id="KW-0238">DNA-binding</keyword>
<evidence type="ECO:0000313" key="12">
    <source>
        <dbReference type="Proteomes" id="UP001141806"/>
    </source>
</evidence>
<evidence type="ECO:0000313" key="11">
    <source>
        <dbReference type="EMBL" id="KAJ4969376.1"/>
    </source>
</evidence>
<comment type="caution">
    <text evidence="11">The sequence shown here is derived from an EMBL/GenBank/DDBJ whole genome shotgun (WGS) entry which is preliminary data.</text>
</comment>
<protein>
    <recommendedName>
        <fullName evidence="10">AP2/ERF domain-containing protein</fullName>
    </recommendedName>
</protein>
<evidence type="ECO:0000256" key="4">
    <source>
        <dbReference type="ARBA" id="ARBA00023125"/>
    </source>
</evidence>
<dbReference type="SMART" id="SM00380">
    <property type="entry name" value="AP2"/>
    <property type="match status" value="1"/>
</dbReference>
<evidence type="ECO:0000256" key="1">
    <source>
        <dbReference type="ARBA" id="ARBA00004123"/>
    </source>
</evidence>
<keyword evidence="2" id="KW-0805">Transcription regulation</keyword>
<dbReference type="GO" id="GO:0003700">
    <property type="term" value="F:DNA-binding transcription factor activity"/>
    <property type="evidence" value="ECO:0007669"/>
    <property type="project" value="InterPro"/>
</dbReference>
<feature type="domain" description="AP2/ERF" evidence="10">
    <location>
        <begin position="93"/>
        <end position="150"/>
    </location>
</feature>
<dbReference type="PRINTS" id="PR00367">
    <property type="entry name" value="ETHRSPELEMNT"/>
</dbReference>
<dbReference type="GO" id="GO:0005634">
    <property type="term" value="C:nucleus"/>
    <property type="evidence" value="ECO:0007669"/>
    <property type="project" value="UniProtKB-SubCell"/>
</dbReference>
<dbReference type="FunFam" id="3.30.730.10:FF:000001">
    <property type="entry name" value="Ethylene-responsive transcription factor 2"/>
    <property type="match status" value="1"/>
</dbReference>
<dbReference type="InterPro" id="IPR036955">
    <property type="entry name" value="AP2/ERF_dom_sf"/>
</dbReference>
<gene>
    <name evidence="11" type="ORF">NE237_016077</name>
</gene>
<keyword evidence="7" id="KW-0539">Nucleus</keyword>
<dbReference type="GO" id="GO:0045893">
    <property type="term" value="P:positive regulation of DNA-templated transcription"/>
    <property type="evidence" value="ECO:0007669"/>
    <property type="project" value="TreeGrafter"/>
</dbReference>
<dbReference type="Proteomes" id="UP001141806">
    <property type="component" value="Unassembled WGS sequence"/>
</dbReference>
<feature type="region of interest" description="Disordered" evidence="9">
    <location>
        <begin position="173"/>
        <end position="201"/>
    </location>
</feature>
<evidence type="ECO:0000256" key="7">
    <source>
        <dbReference type="ARBA" id="ARBA00023242"/>
    </source>
</evidence>
<dbReference type="PANTHER" id="PTHR31241">
    <property type="entry name" value="DEHYDRATION-RESPONSIVE ELEMENT-BINDING PROTEIN 2C"/>
    <property type="match status" value="1"/>
</dbReference>
<proteinExistence type="inferred from homology"/>
<comment type="similarity">
    <text evidence="8">Belongs to the AP2/ERF transcription factor family. ERF subfamily.</text>
</comment>
<evidence type="ECO:0000256" key="6">
    <source>
        <dbReference type="ARBA" id="ARBA00023163"/>
    </source>
</evidence>
<keyword evidence="3" id="KW-0346">Stress response</keyword>
<comment type="subcellular location">
    <subcellularLocation>
        <location evidence="1">Nucleus</location>
    </subcellularLocation>
</comment>
<keyword evidence="5" id="KW-0010">Activator</keyword>
<dbReference type="SUPFAM" id="SSF54171">
    <property type="entry name" value="DNA-binding domain"/>
    <property type="match status" value="1"/>
</dbReference>
<organism evidence="11 12">
    <name type="scientific">Protea cynaroides</name>
    <dbReference type="NCBI Taxonomy" id="273540"/>
    <lineage>
        <taxon>Eukaryota</taxon>
        <taxon>Viridiplantae</taxon>
        <taxon>Streptophyta</taxon>
        <taxon>Embryophyta</taxon>
        <taxon>Tracheophyta</taxon>
        <taxon>Spermatophyta</taxon>
        <taxon>Magnoliopsida</taxon>
        <taxon>Proteales</taxon>
        <taxon>Proteaceae</taxon>
        <taxon>Protea</taxon>
    </lineage>
</organism>
<reference evidence="11" key="1">
    <citation type="journal article" date="2023" name="Plant J.">
        <title>The genome of the king protea, Protea cynaroides.</title>
        <authorList>
            <person name="Chang J."/>
            <person name="Duong T.A."/>
            <person name="Schoeman C."/>
            <person name="Ma X."/>
            <person name="Roodt D."/>
            <person name="Barker N."/>
            <person name="Li Z."/>
            <person name="Van de Peer Y."/>
            <person name="Mizrachi E."/>
        </authorList>
    </citation>
    <scope>NUCLEOTIDE SEQUENCE</scope>
    <source>
        <tissue evidence="11">Young leaves</tissue>
    </source>
</reference>
<dbReference type="PANTHER" id="PTHR31241:SF62">
    <property type="entry name" value="DEHYDRATION-RESPONSIVE ELEMENT-BINDING PROTEIN 2D"/>
    <property type="match status" value="1"/>
</dbReference>
<keyword evidence="12" id="KW-1185">Reference proteome</keyword>
<dbReference type="GO" id="GO:0006950">
    <property type="term" value="P:response to stress"/>
    <property type="evidence" value="ECO:0007669"/>
    <property type="project" value="TreeGrafter"/>
</dbReference>
<dbReference type="OrthoDB" id="1932767at2759"/>
<dbReference type="PROSITE" id="PS51032">
    <property type="entry name" value="AP2_ERF"/>
    <property type="match status" value="1"/>
</dbReference>
<accession>A0A9Q0KFH1</accession>
<evidence type="ECO:0000259" key="10">
    <source>
        <dbReference type="PROSITE" id="PS51032"/>
    </source>
</evidence>
<dbReference type="Gene3D" id="3.30.730.10">
    <property type="entry name" value="AP2/ERF domain"/>
    <property type="match status" value="1"/>
</dbReference>
<name>A0A9Q0KFH1_9MAGN</name>
<evidence type="ECO:0000256" key="3">
    <source>
        <dbReference type="ARBA" id="ARBA00023016"/>
    </source>
</evidence>
<dbReference type="CDD" id="cd00018">
    <property type="entry name" value="AP2"/>
    <property type="match status" value="1"/>
</dbReference>
<feature type="compositionally biased region" description="Basic and acidic residues" evidence="9">
    <location>
        <begin position="52"/>
        <end position="64"/>
    </location>
</feature>
<dbReference type="GO" id="GO:0000976">
    <property type="term" value="F:transcription cis-regulatory region binding"/>
    <property type="evidence" value="ECO:0007669"/>
    <property type="project" value="TreeGrafter"/>
</dbReference>
<dbReference type="EMBL" id="JAMYWD010000006">
    <property type="protein sequence ID" value="KAJ4969376.1"/>
    <property type="molecule type" value="Genomic_DNA"/>
</dbReference>
<sequence length="258" mass="29376">MCGGAILSDFIPAKYGRKLKTGDLWPEFDTVFDFLGFEFDKKDCWTQSQSTDEPKQQTKGTRENSKKRKSVAAASDTEKRQSVKGGAKARKNIYRGIRQRRWDKWAAEIRDPRKGGRVWLGTYNTAEEAARAYDEAAKRIRGEKAKLNFPQQPPAPTHCAIDAPAKRRCLEPKSEQKRYQFQSTEPPPAPFKEEVVSNNPNLPSGDVEMMMEQISKLESFLELPPESPQSLVDAKDQSDAVDDLWSWEDVLVTHHLFV</sequence>
<dbReference type="AlphaFoldDB" id="A0A9Q0KFH1"/>
<evidence type="ECO:0000256" key="2">
    <source>
        <dbReference type="ARBA" id="ARBA00023015"/>
    </source>
</evidence>
<evidence type="ECO:0000256" key="9">
    <source>
        <dbReference type="SAM" id="MobiDB-lite"/>
    </source>
</evidence>
<dbReference type="InterPro" id="IPR016177">
    <property type="entry name" value="DNA-bd_dom_sf"/>
</dbReference>
<evidence type="ECO:0000256" key="5">
    <source>
        <dbReference type="ARBA" id="ARBA00023159"/>
    </source>
</evidence>
<dbReference type="InterPro" id="IPR001471">
    <property type="entry name" value="AP2/ERF_dom"/>
</dbReference>
<evidence type="ECO:0000256" key="8">
    <source>
        <dbReference type="ARBA" id="ARBA00024343"/>
    </source>
</evidence>
<keyword evidence="6" id="KW-0804">Transcription</keyword>